<evidence type="ECO:0008006" key="3">
    <source>
        <dbReference type="Google" id="ProtNLM"/>
    </source>
</evidence>
<gene>
    <name evidence="1" type="ORF">WJX81_006423</name>
</gene>
<protein>
    <recommendedName>
        <fullName evidence="3">Photosystem II protein D1</fullName>
    </recommendedName>
</protein>
<proteinExistence type="predicted"/>
<feature type="non-terminal residue" evidence="1">
    <location>
        <position position="1"/>
    </location>
</feature>
<dbReference type="EMBL" id="JALJOU010000097">
    <property type="protein sequence ID" value="KAK9821766.1"/>
    <property type="molecule type" value="Genomic_DNA"/>
</dbReference>
<dbReference type="Proteomes" id="UP001445335">
    <property type="component" value="Unassembled WGS sequence"/>
</dbReference>
<dbReference type="AlphaFoldDB" id="A0AAW1QKY4"/>
<evidence type="ECO:0000313" key="1">
    <source>
        <dbReference type="EMBL" id="KAK9821766.1"/>
    </source>
</evidence>
<keyword evidence="2" id="KW-1185">Reference proteome</keyword>
<evidence type="ECO:0000313" key="2">
    <source>
        <dbReference type="Proteomes" id="UP001445335"/>
    </source>
</evidence>
<reference evidence="1 2" key="1">
    <citation type="journal article" date="2024" name="Nat. Commun.">
        <title>Phylogenomics reveals the evolutionary origins of lichenization in chlorophyte algae.</title>
        <authorList>
            <person name="Puginier C."/>
            <person name="Libourel C."/>
            <person name="Otte J."/>
            <person name="Skaloud P."/>
            <person name="Haon M."/>
            <person name="Grisel S."/>
            <person name="Petersen M."/>
            <person name="Berrin J.G."/>
            <person name="Delaux P.M."/>
            <person name="Dal Grande F."/>
            <person name="Keller J."/>
        </authorList>
    </citation>
    <scope>NUCLEOTIDE SEQUENCE [LARGE SCALE GENOMIC DNA]</scope>
    <source>
        <strain evidence="1 2">SAG 245.80</strain>
    </source>
</reference>
<organism evidence="1 2">
    <name type="scientific">Elliptochloris bilobata</name>
    <dbReference type="NCBI Taxonomy" id="381761"/>
    <lineage>
        <taxon>Eukaryota</taxon>
        <taxon>Viridiplantae</taxon>
        <taxon>Chlorophyta</taxon>
        <taxon>core chlorophytes</taxon>
        <taxon>Trebouxiophyceae</taxon>
        <taxon>Trebouxiophyceae incertae sedis</taxon>
        <taxon>Elliptochloris clade</taxon>
        <taxon>Elliptochloris</taxon>
    </lineage>
</organism>
<sequence>TQTGMWLEFIDANFGIFATINYALEGT</sequence>
<name>A0AAW1QKY4_9CHLO</name>
<accession>A0AAW1QKY4</accession>
<comment type="caution">
    <text evidence="1">The sequence shown here is derived from an EMBL/GenBank/DDBJ whole genome shotgun (WGS) entry which is preliminary data.</text>
</comment>